<organism evidence="1 2">
    <name type="scientific">Maudiozyma exigua</name>
    <name type="common">Yeast</name>
    <name type="synonym">Kazachstania exigua</name>
    <dbReference type="NCBI Taxonomy" id="34358"/>
    <lineage>
        <taxon>Eukaryota</taxon>
        <taxon>Fungi</taxon>
        <taxon>Dikarya</taxon>
        <taxon>Ascomycota</taxon>
        <taxon>Saccharomycotina</taxon>
        <taxon>Saccharomycetes</taxon>
        <taxon>Saccharomycetales</taxon>
        <taxon>Saccharomycetaceae</taxon>
        <taxon>Maudiozyma</taxon>
    </lineage>
</organism>
<evidence type="ECO:0000313" key="1">
    <source>
        <dbReference type="EMBL" id="KAG0669985.1"/>
    </source>
</evidence>
<protein>
    <submittedName>
        <fullName evidence="1">Uncharacterized protein</fullName>
    </submittedName>
</protein>
<name>A0A9P7BCN0_MAUEX</name>
<feature type="non-terminal residue" evidence="1">
    <location>
        <position position="1"/>
    </location>
</feature>
<accession>A0A9P7BCN0</accession>
<proteinExistence type="predicted"/>
<dbReference type="AlphaFoldDB" id="A0A9P7BCN0"/>
<dbReference type="Proteomes" id="UP000750334">
    <property type="component" value="Unassembled WGS sequence"/>
</dbReference>
<gene>
    <name evidence="1" type="ORF">C6P45_002930</name>
</gene>
<dbReference type="EMBL" id="PUHR01000029">
    <property type="protein sequence ID" value="KAG0669985.1"/>
    <property type="molecule type" value="Genomic_DNA"/>
</dbReference>
<reference evidence="1 2" key="1">
    <citation type="submission" date="2020-11" db="EMBL/GenBank/DDBJ databases">
        <title>Kefir isolates.</title>
        <authorList>
            <person name="Marcisauskas S."/>
            <person name="Kim Y."/>
            <person name="Blasche S."/>
        </authorList>
    </citation>
    <scope>NUCLEOTIDE SEQUENCE [LARGE SCALE GENOMIC DNA]</scope>
    <source>
        <strain evidence="1 2">OG2</strain>
    </source>
</reference>
<sequence length="167" mass="19050">MSEDAPSPNSTYLPCRPDSSINLTRSNNLDPVNYWDCGRQYGQYYGRKNAGVNLKPTSIGHELDVHNMIICETYMNSPSFIHSSLASEVSKNAFKACDKKFTMSTVYFSLGAAALCAKEELQNSRPQQYTSVNEYKILFLTKVMLIILFCILNEVNWIDWDVAMWYT</sequence>
<evidence type="ECO:0000313" key="2">
    <source>
        <dbReference type="Proteomes" id="UP000750334"/>
    </source>
</evidence>
<comment type="caution">
    <text evidence="1">The sequence shown here is derived from an EMBL/GenBank/DDBJ whole genome shotgun (WGS) entry which is preliminary data.</text>
</comment>
<keyword evidence="2" id="KW-1185">Reference proteome</keyword>